<dbReference type="Gene3D" id="2.10.25.10">
    <property type="entry name" value="Laminin"/>
    <property type="match status" value="7"/>
</dbReference>
<accession>A0ABY5WHQ6</accession>
<name>A0ABY5WHQ6_9RHOB</name>
<protein>
    <recommendedName>
        <fullName evidence="3">MSP1 EGF domain 1</fullName>
    </recommendedName>
</protein>
<dbReference type="SUPFAM" id="SSF57184">
    <property type="entry name" value="Growth factor receptor domain"/>
    <property type="match status" value="1"/>
</dbReference>
<dbReference type="Proteomes" id="UP001058514">
    <property type="component" value="Chromosome"/>
</dbReference>
<evidence type="ECO:0000313" key="2">
    <source>
        <dbReference type="Proteomes" id="UP001058514"/>
    </source>
</evidence>
<dbReference type="EMBL" id="CP081051">
    <property type="protein sequence ID" value="UWQ40981.1"/>
    <property type="molecule type" value="Genomic_DNA"/>
</dbReference>
<gene>
    <name evidence="1" type="ORF">K3718_15795</name>
</gene>
<reference evidence="1" key="1">
    <citation type="submission" date="2021-08" db="EMBL/GenBank/DDBJ databases">
        <authorList>
            <person name="Nwanade C."/>
            <person name="Wang M."/>
            <person name="Masoudi A."/>
            <person name="Yu Z."/>
            <person name="Liu J."/>
        </authorList>
    </citation>
    <scope>NUCLEOTIDE SEQUENCE</scope>
    <source>
        <strain evidence="1">S166</strain>
    </source>
</reference>
<proteinExistence type="predicted"/>
<keyword evidence="2" id="KW-1185">Reference proteome</keyword>
<organism evidence="1 2">
    <name type="scientific">Leisingera aquaemixtae</name>
    <dbReference type="NCBI Taxonomy" id="1396826"/>
    <lineage>
        <taxon>Bacteria</taxon>
        <taxon>Pseudomonadati</taxon>
        <taxon>Pseudomonadota</taxon>
        <taxon>Alphaproteobacteria</taxon>
        <taxon>Rhodobacterales</taxon>
        <taxon>Roseobacteraceae</taxon>
        <taxon>Leisingera</taxon>
    </lineage>
</organism>
<dbReference type="InterPro" id="IPR009030">
    <property type="entry name" value="Growth_fac_rcpt_cys_sf"/>
</dbReference>
<sequence length="289" mass="32259">MPGWILMHRESATMPVFASSGKAPDIKIAPWAFLRRLVRRFAAVSGLLLISSVPVFSQPGTSSIPENAHARSYGGGWECNLSYRPAGNTCVEIVVPQNAYPTNKPYGTGWECLHGYIEVESASCDKVFIPDGGYLDPTGKRWNCLRGYRKIDDSCQEIALPENSYLTNDTSAPAWQCNRGFEAKGEKCLAIEVPEHAYLNGSRYGRPWTCERGFFEQDGTCATVFVPENAFFDDAPYRSGWKCARGYEVSGERCILIDLPENAHLDRSGNRWECNKSFQRTRGRCALSN</sequence>
<evidence type="ECO:0008006" key="3">
    <source>
        <dbReference type="Google" id="ProtNLM"/>
    </source>
</evidence>
<dbReference type="RefSeq" id="WP_259964209.1">
    <property type="nucleotide sequence ID" value="NZ_CP081051.1"/>
</dbReference>
<evidence type="ECO:0000313" key="1">
    <source>
        <dbReference type="EMBL" id="UWQ40981.1"/>
    </source>
</evidence>